<comment type="caution">
    <text evidence="1">The sequence shown here is derived from an EMBL/GenBank/DDBJ whole genome shotgun (WGS) entry which is preliminary data.</text>
</comment>
<evidence type="ECO:0000313" key="1">
    <source>
        <dbReference type="EMBL" id="POH62204.1"/>
    </source>
</evidence>
<dbReference type="RefSeq" id="WP_133163847.1">
    <property type="nucleotide sequence ID" value="NZ_PPXF01000056.1"/>
</dbReference>
<accession>A0A2S3Z9I3</accession>
<reference evidence="1 2" key="1">
    <citation type="submission" date="2018-01" db="EMBL/GenBank/DDBJ databases">
        <title>Cryobacterium sp. nov., from glaciers in China.</title>
        <authorList>
            <person name="Liu Q."/>
            <person name="Xin Y.-H."/>
        </authorList>
    </citation>
    <scope>NUCLEOTIDE SEQUENCE [LARGE SCALE GENOMIC DNA]</scope>
    <source>
        <strain evidence="1 2">TMB1-8</strain>
    </source>
</reference>
<organism evidence="1 2">
    <name type="scientific">Cryobacterium zongtaii</name>
    <dbReference type="NCBI Taxonomy" id="1259217"/>
    <lineage>
        <taxon>Bacteria</taxon>
        <taxon>Bacillati</taxon>
        <taxon>Actinomycetota</taxon>
        <taxon>Actinomycetes</taxon>
        <taxon>Micrococcales</taxon>
        <taxon>Microbacteriaceae</taxon>
        <taxon>Cryobacterium</taxon>
    </lineage>
</organism>
<dbReference type="AlphaFoldDB" id="A0A2S3Z9I3"/>
<proteinExistence type="predicted"/>
<dbReference type="Proteomes" id="UP000237104">
    <property type="component" value="Unassembled WGS sequence"/>
</dbReference>
<dbReference type="EMBL" id="PPXF01000056">
    <property type="protein sequence ID" value="POH62204.1"/>
    <property type="molecule type" value="Genomic_DNA"/>
</dbReference>
<protein>
    <submittedName>
        <fullName evidence="1">Uncharacterized protein</fullName>
    </submittedName>
</protein>
<name>A0A2S3Z9I3_9MICO</name>
<evidence type="ECO:0000313" key="2">
    <source>
        <dbReference type="Proteomes" id="UP000237104"/>
    </source>
</evidence>
<sequence>MDRRQAVAVLATKPGGKALLSAAILERDTDPGANYWCPAAERALERIMHPPARTALGRPLYL</sequence>
<gene>
    <name evidence="1" type="ORF">C3B59_11815</name>
</gene>